<gene>
    <name evidence="1" type="ORF">EZS26_004033</name>
</gene>
<dbReference type="Proteomes" id="UP000324575">
    <property type="component" value="Unassembled WGS sequence"/>
</dbReference>
<dbReference type="AlphaFoldDB" id="A0A5M8NSI0"/>
<dbReference type="SUPFAM" id="SSF81853">
    <property type="entry name" value="Family 10 polysaccharide lyase"/>
    <property type="match status" value="1"/>
</dbReference>
<accession>A0A5M8NSI0</accession>
<dbReference type="Gene3D" id="1.50.10.20">
    <property type="match status" value="1"/>
</dbReference>
<feature type="non-terminal residue" evidence="1">
    <location>
        <position position="231"/>
    </location>
</feature>
<protein>
    <submittedName>
        <fullName evidence="1">Uncharacterized protein</fullName>
    </submittedName>
</protein>
<evidence type="ECO:0000313" key="1">
    <source>
        <dbReference type="EMBL" id="KAA6299832.1"/>
    </source>
</evidence>
<sequence length="231" mass="26704">MSVTDYKVDTSLNVRTPQEAFDLIVQSRPKADYWMPGMGYEHHRGTPFVYVANTYIAYAEYKLYTITGEKVFRDRAFTQLDFLLKGQQSNGAFHTSYYFKPQNRRYDSPQMKHHNSSAPPEIADGFCSWCWNHNGYKVDLNVYASRFVLQSWQLRKEQEGIDRKEWYDAAIKSLDWVLAQQNEDGGFPQCVDIETGEKSISVVSGRTMVALPHIAQITGEDRYLKKALEAE</sequence>
<name>A0A5M8NSI0_9BACT</name>
<dbReference type="EMBL" id="SNRX01000217">
    <property type="protein sequence ID" value="KAA6299832.1"/>
    <property type="molecule type" value="Genomic_DNA"/>
</dbReference>
<comment type="caution">
    <text evidence="1">The sequence shown here is derived from an EMBL/GenBank/DDBJ whole genome shotgun (WGS) entry which is preliminary data.</text>
</comment>
<proteinExistence type="predicted"/>
<organism evidence="1 2">
    <name type="scientific">Candidatus Ordinivivax streblomastigis</name>
    <dbReference type="NCBI Taxonomy" id="2540710"/>
    <lineage>
        <taxon>Bacteria</taxon>
        <taxon>Pseudomonadati</taxon>
        <taxon>Bacteroidota</taxon>
        <taxon>Bacteroidia</taxon>
        <taxon>Bacteroidales</taxon>
        <taxon>Candidatus Ordinivivax</taxon>
    </lineage>
</organism>
<evidence type="ECO:0000313" key="2">
    <source>
        <dbReference type="Proteomes" id="UP000324575"/>
    </source>
</evidence>
<reference evidence="1 2" key="1">
    <citation type="submission" date="2019-03" db="EMBL/GenBank/DDBJ databases">
        <title>Single cell metagenomics reveals metabolic interactions within the superorganism composed of flagellate Streblomastix strix and complex community of Bacteroidetes bacteria on its surface.</title>
        <authorList>
            <person name="Treitli S.C."/>
            <person name="Kolisko M."/>
            <person name="Husnik F."/>
            <person name="Keeling P."/>
            <person name="Hampl V."/>
        </authorList>
    </citation>
    <scope>NUCLEOTIDE SEQUENCE [LARGE SCALE GENOMIC DNA]</scope>
    <source>
        <strain evidence="1">St1</strain>
    </source>
</reference>